<keyword evidence="4" id="KW-1185">Reference proteome</keyword>
<feature type="signal peptide" evidence="2">
    <location>
        <begin position="1"/>
        <end position="19"/>
    </location>
</feature>
<dbReference type="Proteomes" id="UP000000305">
    <property type="component" value="Unassembled WGS sequence"/>
</dbReference>
<sequence length="86" mass="9625">MKLIVTVLVVMVAACLVATTYWSAVKTQNNVLIHFVETEGPDVDDQNNESNNTENHHVQIGTIDNHSQTDNHTQAECNHNQNCHDD</sequence>
<accession>E9HI30</accession>
<keyword evidence="2" id="KW-0732">Signal</keyword>
<feature type="region of interest" description="Disordered" evidence="1">
    <location>
        <begin position="42"/>
        <end position="86"/>
    </location>
</feature>
<name>E9HI30_DAPPU</name>
<evidence type="ECO:0000256" key="2">
    <source>
        <dbReference type="SAM" id="SignalP"/>
    </source>
</evidence>
<dbReference type="AlphaFoldDB" id="E9HI30"/>
<evidence type="ECO:0000313" key="3">
    <source>
        <dbReference type="EMBL" id="EFX68612.1"/>
    </source>
</evidence>
<evidence type="ECO:0000313" key="4">
    <source>
        <dbReference type="Proteomes" id="UP000000305"/>
    </source>
</evidence>
<dbReference type="PROSITE" id="PS51257">
    <property type="entry name" value="PROKAR_LIPOPROTEIN"/>
    <property type="match status" value="1"/>
</dbReference>
<dbReference type="KEGG" id="dpx:DAPPUDRAFT_329943"/>
<dbReference type="EMBL" id="GL732652">
    <property type="protein sequence ID" value="EFX68612.1"/>
    <property type="molecule type" value="Genomic_DNA"/>
</dbReference>
<reference evidence="3 4" key="1">
    <citation type="journal article" date="2011" name="Science">
        <title>The ecoresponsive genome of Daphnia pulex.</title>
        <authorList>
            <person name="Colbourne J.K."/>
            <person name="Pfrender M.E."/>
            <person name="Gilbert D."/>
            <person name="Thomas W.K."/>
            <person name="Tucker A."/>
            <person name="Oakley T.H."/>
            <person name="Tokishita S."/>
            <person name="Aerts A."/>
            <person name="Arnold G.J."/>
            <person name="Basu M.K."/>
            <person name="Bauer D.J."/>
            <person name="Caceres C.E."/>
            <person name="Carmel L."/>
            <person name="Casola C."/>
            <person name="Choi J.H."/>
            <person name="Detter J.C."/>
            <person name="Dong Q."/>
            <person name="Dusheyko S."/>
            <person name="Eads B.D."/>
            <person name="Frohlich T."/>
            <person name="Geiler-Samerotte K.A."/>
            <person name="Gerlach D."/>
            <person name="Hatcher P."/>
            <person name="Jogdeo S."/>
            <person name="Krijgsveld J."/>
            <person name="Kriventseva E.V."/>
            <person name="Kultz D."/>
            <person name="Laforsch C."/>
            <person name="Lindquist E."/>
            <person name="Lopez J."/>
            <person name="Manak J.R."/>
            <person name="Muller J."/>
            <person name="Pangilinan J."/>
            <person name="Patwardhan R.P."/>
            <person name="Pitluck S."/>
            <person name="Pritham E.J."/>
            <person name="Rechtsteiner A."/>
            <person name="Rho M."/>
            <person name="Rogozin I.B."/>
            <person name="Sakarya O."/>
            <person name="Salamov A."/>
            <person name="Schaack S."/>
            <person name="Shapiro H."/>
            <person name="Shiga Y."/>
            <person name="Skalitzky C."/>
            <person name="Smith Z."/>
            <person name="Souvorov A."/>
            <person name="Sung W."/>
            <person name="Tang Z."/>
            <person name="Tsuchiya D."/>
            <person name="Tu H."/>
            <person name="Vos H."/>
            <person name="Wang M."/>
            <person name="Wolf Y.I."/>
            <person name="Yamagata H."/>
            <person name="Yamada T."/>
            <person name="Ye Y."/>
            <person name="Shaw J.R."/>
            <person name="Andrews J."/>
            <person name="Crease T.J."/>
            <person name="Tang H."/>
            <person name="Lucas S.M."/>
            <person name="Robertson H.M."/>
            <person name="Bork P."/>
            <person name="Koonin E.V."/>
            <person name="Zdobnov E.M."/>
            <person name="Grigoriev I.V."/>
            <person name="Lynch M."/>
            <person name="Boore J.L."/>
        </authorList>
    </citation>
    <scope>NUCLEOTIDE SEQUENCE [LARGE SCALE GENOMIC DNA]</scope>
</reference>
<dbReference type="InParanoid" id="E9HI30"/>
<gene>
    <name evidence="3" type="ORF">DAPPUDRAFT_329943</name>
</gene>
<protein>
    <submittedName>
        <fullName evidence="3">Uncharacterized protein</fullName>
    </submittedName>
</protein>
<organism evidence="3 4">
    <name type="scientific">Daphnia pulex</name>
    <name type="common">Water flea</name>
    <dbReference type="NCBI Taxonomy" id="6669"/>
    <lineage>
        <taxon>Eukaryota</taxon>
        <taxon>Metazoa</taxon>
        <taxon>Ecdysozoa</taxon>
        <taxon>Arthropoda</taxon>
        <taxon>Crustacea</taxon>
        <taxon>Branchiopoda</taxon>
        <taxon>Diplostraca</taxon>
        <taxon>Cladocera</taxon>
        <taxon>Anomopoda</taxon>
        <taxon>Daphniidae</taxon>
        <taxon>Daphnia</taxon>
    </lineage>
</organism>
<feature type="compositionally biased region" description="Polar residues" evidence="1">
    <location>
        <begin position="62"/>
        <end position="86"/>
    </location>
</feature>
<proteinExistence type="predicted"/>
<dbReference type="HOGENOM" id="CLU_2500159_0_0_1"/>
<evidence type="ECO:0000256" key="1">
    <source>
        <dbReference type="SAM" id="MobiDB-lite"/>
    </source>
</evidence>
<feature type="chain" id="PRO_5003238400" evidence="2">
    <location>
        <begin position="20"/>
        <end position="86"/>
    </location>
</feature>